<dbReference type="EMBL" id="CM023477">
    <property type="protein sequence ID" value="KAH7936789.1"/>
    <property type="molecule type" value="Genomic_DNA"/>
</dbReference>
<gene>
    <name evidence="1" type="ORF">HPB49_004458</name>
</gene>
<organism evidence="1 2">
    <name type="scientific">Dermacentor silvarum</name>
    <name type="common">Tick</name>
    <dbReference type="NCBI Taxonomy" id="543639"/>
    <lineage>
        <taxon>Eukaryota</taxon>
        <taxon>Metazoa</taxon>
        <taxon>Ecdysozoa</taxon>
        <taxon>Arthropoda</taxon>
        <taxon>Chelicerata</taxon>
        <taxon>Arachnida</taxon>
        <taxon>Acari</taxon>
        <taxon>Parasitiformes</taxon>
        <taxon>Ixodida</taxon>
        <taxon>Ixodoidea</taxon>
        <taxon>Ixodidae</taxon>
        <taxon>Rhipicephalinae</taxon>
        <taxon>Dermacentor</taxon>
    </lineage>
</organism>
<dbReference type="Proteomes" id="UP000821865">
    <property type="component" value="Chromosome 8"/>
</dbReference>
<comment type="caution">
    <text evidence="1">The sequence shown here is derived from an EMBL/GenBank/DDBJ whole genome shotgun (WGS) entry which is preliminary data.</text>
</comment>
<protein>
    <submittedName>
        <fullName evidence="1">Uncharacterized protein</fullName>
    </submittedName>
</protein>
<accession>A0ACB8C7D4</accession>
<evidence type="ECO:0000313" key="2">
    <source>
        <dbReference type="Proteomes" id="UP000821865"/>
    </source>
</evidence>
<reference evidence="1" key="1">
    <citation type="submission" date="2020-05" db="EMBL/GenBank/DDBJ databases">
        <title>Large-scale comparative analyses of tick genomes elucidate their genetic diversity and vector capacities.</title>
        <authorList>
            <person name="Jia N."/>
            <person name="Wang J."/>
            <person name="Shi W."/>
            <person name="Du L."/>
            <person name="Sun Y."/>
            <person name="Zhan W."/>
            <person name="Jiang J."/>
            <person name="Wang Q."/>
            <person name="Zhang B."/>
            <person name="Ji P."/>
            <person name="Sakyi L.B."/>
            <person name="Cui X."/>
            <person name="Yuan T."/>
            <person name="Jiang B."/>
            <person name="Yang W."/>
            <person name="Lam T.T.-Y."/>
            <person name="Chang Q."/>
            <person name="Ding S."/>
            <person name="Wang X."/>
            <person name="Zhu J."/>
            <person name="Ruan X."/>
            <person name="Zhao L."/>
            <person name="Wei J."/>
            <person name="Que T."/>
            <person name="Du C."/>
            <person name="Cheng J."/>
            <person name="Dai P."/>
            <person name="Han X."/>
            <person name="Huang E."/>
            <person name="Gao Y."/>
            <person name="Liu J."/>
            <person name="Shao H."/>
            <person name="Ye R."/>
            <person name="Li L."/>
            <person name="Wei W."/>
            <person name="Wang X."/>
            <person name="Wang C."/>
            <person name="Yang T."/>
            <person name="Huo Q."/>
            <person name="Li W."/>
            <person name="Guo W."/>
            <person name="Chen H."/>
            <person name="Zhou L."/>
            <person name="Ni X."/>
            <person name="Tian J."/>
            <person name="Zhou Y."/>
            <person name="Sheng Y."/>
            <person name="Liu T."/>
            <person name="Pan Y."/>
            <person name="Xia L."/>
            <person name="Li J."/>
            <person name="Zhao F."/>
            <person name="Cao W."/>
        </authorList>
    </citation>
    <scope>NUCLEOTIDE SEQUENCE</scope>
    <source>
        <strain evidence="1">Dsil-2018</strain>
    </source>
</reference>
<keyword evidence="2" id="KW-1185">Reference proteome</keyword>
<name>A0ACB8C7D4_DERSI</name>
<proteinExistence type="predicted"/>
<sequence length="106" mass="11849">MPWHNLSYFQLKDVVRQSEKRFARILTKIGDGRELAPDKVSLLESGFVTTGEAAQKCPSGVRLFYTKKEADAFHIATAEACTEYAIHCSALDTICGHRSDEEYAHA</sequence>
<evidence type="ECO:0000313" key="1">
    <source>
        <dbReference type="EMBL" id="KAH7936789.1"/>
    </source>
</evidence>